<dbReference type="PROSITE" id="PS51007">
    <property type="entry name" value="CYTC"/>
    <property type="match status" value="1"/>
</dbReference>
<sequence>MHAAASANSQRRYRRTRLPSRSSRPGLTCGVTPHIPWLGWRRAVHLLLADRLSQAARLRRRSSTMGKTERLEKLRSDSHLPLPPDLTEPPVMRPGFPTRCCVFTWLLVAALGSTVKAQPKGLKWVRDEPVPDWIWDAEGARDNQQIFLRKTFDLPSNPKSARLYTTCDNSMTLWVNGKEIGKSRDWPYPITQDIVKQLSTGSNSVAVQAKNQGGVAALVFKLVIEPAEGPATVIVSDPSWQMTSGSPPKGWNAKGFDASGWSGKLAALKKLGAQPWGIPDGATRQEPANVIAAEDISAPAGFVVEQVYQVPRDQEGSWVALTTLPDGRLVACDQGDKGAFLVRVRESSDGPTVDVEPIAVDEPGRSRRLSGAQGLLWAFDSLWFHKNGGHLYRIKDTDGDGSLDAAEEIPSATGGGEHGNHALIKTEDGEGIYMAGGNHAPLGDLSGSRVQSWDEDLLLPRMWDANGHARGKMAPGGWVTRLNPETLQQELICIGFRNEYDIALNRFGDMFTYDADMEWDLGAPWYRPTRICFVASGADYGWRSGTGKWPTYYEDSLPPVVEIGPGSPTGVVAGIGAKFPTKYQDALFALDWTFGTIYAIHLQPQGAGYTGSSEPFVTGSPLPVTDAVVGDDGALYFAVGGRGAQSALYRVRYTGDESTAAPDASLPAEAARAREQRKRLESFHGAKLTGKAAEHAVDTAWPFLSSNDRFLRAAARVAIESVPVELWADRALSESNPQAAITAAVALARAGDASYRSALTDRLVSMDPAGLSPGQLLGLLRAEALTCIRLGRPDAEQRQAMIAQLDPLLPHDNDDVNTELVRVLTYLDAPTVIAKTMRLIRNRKPPEIPDWSELATRNARYGGTVNRVLENHPPSREIMYALMLRNLRDGWTIEQRREYFEFLNEAAKGSGGASFPGFMRNIRDEALGNCSDAERLALQDITGEQYDPVPDFEIQPIEGPGRTWTLADARAEGVTRSAAADFQRGRSLYFAADCGKCHRFAGLGGNIGPDLTTIPRKFDVNYVVEHIIDPSKVISDQYQSSVVLTEDGRVLTGLVSQADGKVIVFPADAKPDPIEIDAEEVLEIKPSDVSQMPKGLIDRLNASELRDLLAYLMSGGEADNERVYGKR</sequence>
<dbReference type="Proteomes" id="UP000324479">
    <property type="component" value="Unassembled WGS sequence"/>
</dbReference>
<evidence type="ECO:0000256" key="4">
    <source>
        <dbReference type="PROSITE-ProRule" id="PRU00433"/>
    </source>
</evidence>
<accession>A0A5M6CZ11</accession>
<dbReference type="InterPro" id="IPR013427">
    <property type="entry name" value="Haem-bd_dom_put"/>
</dbReference>
<name>A0A5M6CZ11_9BACT</name>
<evidence type="ECO:0000259" key="6">
    <source>
        <dbReference type="PROSITE" id="PS51007"/>
    </source>
</evidence>
<feature type="region of interest" description="Disordered" evidence="5">
    <location>
        <begin position="1"/>
        <end position="25"/>
    </location>
</feature>
<dbReference type="AlphaFoldDB" id="A0A5M6CZ11"/>
<dbReference type="InterPro" id="IPR036909">
    <property type="entry name" value="Cyt_c-like_dom_sf"/>
</dbReference>
<evidence type="ECO:0000313" key="7">
    <source>
        <dbReference type="EMBL" id="KAA5540468.1"/>
    </source>
</evidence>
<dbReference type="EMBL" id="VWOX01000013">
    <property type="protein sequence ID" value="KAA5540468.1"/>
    <property type="molecule type" value="Genomic_DNA"/>
</dbReference>
<dbReference type="InterPro" id="IPR011041">
    <property type="entry name" value="Quinoprot_gluc/sorb_DH_b-prop"/>
</dbReference>
<keyword evidence="1 4" id="KW-0349">Heme</keyword>
<dbReference type="Gene3D" id="1.10.760.10">
    <property type="entry name" value="Cytochrome c-like domain"/>
    <property type="match status" value="1"/>
</dbReference>
<comment type="caution">
    <text evidence="7">The sequence shown here is derived from an EMBL/GenBank/DDBJ whole genome shotgun (WGS) entry which is preliminary data.</text>
</comment>
<evidence type="ECO:0000256" key="1">
    <source>
        <dbReference type="ARBA" id="ARBA00022617"/>
    </source>
</evidence>
<keyword evidence="8" id="KW-1185">Reference proteome</keyword>
<evidence type="ECO:0000256" key="2">
    <source>
        <dbReference type="ARBA" id="ARBA00022723"/>
    </source>
</evidence>
<dbReference type="Gene3D" id="2.120.10.30">
    <property type="entry name" value="TolB, C-terminal domain"/>
    <property type="match status" value="1"/>
</dbReference>
<dbReference type="PANTHER" id="PTHR33546">
    <property type="entry name" value="LARGE, MULTIFUNCTIONAL SECRETED PROTEIN-RELATED"/>
    <property type="match status" value="1"/>
</dbReference>
<proteinExistence type="predicted"/>
<dbReference type="NCBIfam" id="TIGR02603">
    <property type="entry name" value="CxxCH_TIGR02603"/>
    <property type="match status" value="1"/>
</dbReference>
<protein>
    <submittedName>
        <fullName evidence="7">C-type cytochrome</fullName>
    </submittedName>
</protein>
<dbReference type="SUPFAM" id="SSF50952">
    <property type="entry name" value="Soluble quinoprotein glucose dehydrogenase"/>
    <property type="match status" value="1"/>
</dbReference>
<feature type="region of interest" description="Disordered" evidence="5">
    <location>
        <begin position="59"/>
        <end position="86"/>
    </location>
</feature>
<reference evidence="7 8" key="1">
    <citation type="submission" date="2019-08" db="EMBL/GenBank/DDBJ databases">
        <authorList>
            <person name="Dhanesh K."/>
            <person name="Kumar G."/>
            <person name="Sasikala C."/>
            <person name="Venkata Ramana C."/>
        </authorList>
    </citation>
    <scope>NUCLEOTIDE SEQUENCE [LARGE SCALE GENOMIC DNA]</scope>
    <source>
        <strain evidence="7 8">JC645</strain>
    </source>
</reference>
<feature type="domain" description="Cytochrome c" evidence="6">
    <location>
        <begin position="980"/>
        <end position="1116"/>
    </location>
</feature>
<feature type="compositionally biased region" description="Basic and acidic residues" evidence="5">
    <location>
        <begin position="67"/>
        <end position="78"/>
    </location>
</feature>
<keyword evidence="3 4" id="KW-0408">Iron</keyword>
<gene>
    <name evidence="7" type="ORF">FYK55_20880</name>
</gene>
<dbReference type="InterPro" id="IPR009056">
    <property type="entry name" value="Cyt_c-like_dom"/>
</dbReference>
<evidence type="ECO:0000313" key="8">
    <source>
        <dbReference type="Proteomes" id="UP000324479"/>
    </source>
</evidence>
<dbReference type="GO" id="GO:0020037">
    <property type="term" value="F:heme binding"/>
    <property type="evidence" value="ECO:0007669"/>
    <property type="project" value="InterPro"/>
</dbReference>
<dbReference type="InterPro" id="IPR008979">
    <property type="entry name" value="Galactose-bd-like_sf"/>
</dbReference>
<keyword evidence="2 4" id="KW-0479">Metal-binding</keyword>
<dbReference type="PANTHER" id="PTHR33546:SF1">
    <property type="entry name" value="LARGE, MULTIFUNCTIONAL SECRETED PROTEIN"/>
    <property type="match status" value="1"/>
</dbReference>
<evidence type="ECO:0000256" key="5">
    <source>
        <dbReference type="SAM" id="MobiDB-lite"/>
    </source>
</evidence>
<dbReference type="SUPFAM" id="SSF49785">
    <property type="entry name" value="Galactose-binding domain-like"/>
    <property type="match status" value="1"/>
</dbReference>
<dbReference type="GO" id="GO:0046872">
    <property type="term" value="F:metal ion binding"/>
    <property type="evidence" value="ECO:0007669"/>
    <property type="project" value="UniProtKB-KW"/>
</dbReference>
<evidence type="ECO:0000256" key="3">
    <source>
        <dbReference type="ARBA" id="ARBA00023004"/>
    </source>
</evidence>
<dbReference type="GO" id="GO:0009055">
    <property type="term" value="F:electron transfer activity"/>
    <property type="evidence" value="ECO:0007669"/>
    <property type="project" value="InterPro"/>
</dbReference>
<dbReference type="SUPFAM" id="SSF46626">
    <property type="entry name" value="Cytochrome c"/>
    <property type="match status" value="1"/>
</dbReference>
<dbReference type="InterPro" id="IPR011042">
    <property type="entry name" value="6-blade_b-propeller_TolB-like"/>
</dbReference>
<organism evidence="7 8">
    <name type="scientific">Roseiconus nitratireducens</name>
    <dbReference type="NCBI Taxonomy" id="2605748"/>
    <lineage>
        <taxon>Bacteria</taxon>
        <taxon>Pseudomonadati</taxon>
        <taxon>Planctomycetota</taxon>
        <taxon>Planctomycetia</taxon>
        <taxon>Pirellulales</taxon>
        <taxon>Pirellulaceae</taxon>
        <taxon>Roseiconus</taxon>
    </lineage>
</organism>
<dbReference type="Gene3D" id="2.60.120.260">
    <property type="entry name" value="Galactose-binding domain-like"/>
    <property type="match status" value="1"/>
</dbReference>